<evidence type="ECO:0000256" key="1">
    <source>
        <dbReference type="SAM" id="MobiDB-lite"/>
    </source>
</evidence>
<keyword evidence="3" id="KW-1185">Reference proteome</keyword>
<feature type="region of interest" description="Disordered" evidence="1">
    <location>
        <begin position="1"/>
        <end position="24"/>
    </location>
</feature>
<gene>
    <name evidence="2" type="ORF">BJN45_10095</name>
</gene>
<protein>
    <recommendedName>
        <fullName evidence="4">VCBS repeat-containing protein</fullName>
    </recommendedName>
</protein>
<name>A0A1R1I561_9RHOO</name>
<evidence type="ECO:0000313" key="3">
    <source>
        <dbReference type="Proteomes" id="UP000187526"/>
    </source>
</evidence>
<evidence type="ECO:0000313" key="2">
    <source>
        <dbReference type="EMBL" id="OMG53770.1"/>
    </source>
</evidence>
<accession>A0A1R1I561</accession>
<proteinExistence type="predicted"/>
<evidence type="ECO:0008006" key="4">
    <source>
        <dbReference type="Google" id="ProtNLM"/>
    </source>
</evidence>
<dbReference type="EMBL" id="MTHD01000003">
    <property type="protein sequence ID" value="OMG53770.1"/>
    <property type="molecule type" value="Genomic_DNA"/>
</dbReference>
<dbReference type="PANTHER" id="PTHR39431:SF1">
    <property type="entry name" value="FRPA_C-RELATED PROTEIN"/>
    <property type="match status" value="1"/>
</dbReference>
<dbReference type="Proteomes" id="UP000187526">
    <property type="component" value="Unassembled WGS sequence"/>
</dbReference>
<reference evidence="2 3" key="1">
    <citation type="submission" date="2016-10" db="EMBL/GenBank/DDBJ databases">
        <title>Alkaliphiles isolated from bioreactors.</title>
        <authorList>
            <person name="Salah Z."/>
            <person name="Rout S.P."/>
            <person name="Humphreys P.N."/>
        </authorList>
    </citation>
    <scope>NUCLEOTIDE SEQUENCE [LARGE SCALE GENOMIC DNA]</scope>
    <source>
        <strain evidence="2 3">ZS02</strain>
    </source>
</reference>
<dbReference type="RefSeq" id="WP_076094809.1">
    <property type="nucleotide sequence ID" value="NZ_MTHD01000003.1"/>
</dbReference>
<organism evidence="2 3">
    <name type="scientific">Azonexus hydrophilus</name>
    <dbReference type="NCBI Taxonomy" id="418702"/>
    <lineage>
        <taxon>Bacteria</taxon>
        <taxon>Pseudomonadati</taxon>
        <taxon>Pseudomonadota</taxon>
        <taxon>Betaproteobacteria</taxon>
        <taxon>Rhodocyclales</taxon>
        <taxon>Azonexaceae</taxon>
        <taxon>Azonexus</taxon>
    </lineage>
</organism>
<sequence length="351" mass="38097">MKIASAELQMESSHSSMQRREVSESLRMWVGPQRPDFENRGTRPSPAVRDSVVLSDAGKAAAAAETSDDIAEAIDNDPRTKLIRMMLEMLTGKSFRVFDQKDLGEGEKANVQAAGNRGNVADAAARPAGFGIEYDRHESYTEAETTSFSASGTVKTADGREISFNLELEMSRLYHEESSVSLRLGDAARKIDPLVLNFSGNAASLVDQRFSFDLNADGKEEQIARLASGSAYLVFDRNSDGRINDGKEMFGPTSGDGFSELAALDDDGNGWIDENDRAFSELRLWQPDANGEGQLRTLQESGVGAISLAHISTPFDLKGNDNQLLGQIRSSGIFLQESGMAGTIQQIDLTV</sequence>
<dbReference type="OrthoDB" id="9773411at2"/>
<dbReference type="AlphaFoldDB" id="A0A1R1I561"/>
<dbReference type="PANTHER" id="PTHR39431">
    <property type="entry name" value="FRPA/C-RELATED PROTEIN"/>
    <property type="match status" value="1"/>
</dbReference>
<dbReference type="STRING" id="418702.BJN45_10095"/>
<comment type="caution">
    <text evidence="2">The sequence shown here is derived from an EMBL/GenBank/DDBJ whole genome shotgun (WGS) entry which is preliminary data.</text>
</comment>